<dbReference type="Gene3D" id="3.30.465.10">
    <property type="match status" value="1"/>
</dbReference>
<sequence>MSQLAYEYGSCEPAIDELVARFGDRVSLSDTVREKYGKDESFHPSLPPDAVVTPHSTEEVSEIVSICARHHVPVIPYGTGTALEGHVGALHGGVCINMLELNQVVEVHAEDLDVVVQPGVTRKQLNEYLRDSGLFFPIDPGADASIGGMAACRASGTNAVRYGTMRENVLALTVVLADGRIIQTSRRPRKSAAGYDLTRLFVGSEGTLGVITEVTLRLYGIPESITSAVCTFPDVESAVNTVITTIQFGIPVARIELIDETQIKAINNYSKTDFEVAPTLFLEFHGTEAYAVEQAQSLAEIAAEFGGGDFKWTANTEERNRLWQARHDVAYACKAMRPKGEIWATDVCVPISRLADCITETQADIKDTGLLAPIAGHVGDGNFHLCLIIDPDDPDERDRAEALHERMVMRALSMGGTCTGEHGIGYGKLDFLVAEHGEAVSVMRSIKQALDPDNIMNPGKILRI</sequence>
<dbReference type="FunFam" id="3.30.43.10:FF:000010">
    <property type="entry name" value="probable D-lactate dehydrogenase, mitochondrial"/>
    <property type="match status" value="1"/>
</dbReference>
<dbReference type="PANTHER" id="PTHR11748:SF111">
    <property type="entry name" value="D-LACTATE DEHYDROGENASE, MITOCHONDRIAL-RELATED"/>
    <property type="match status" value="1"/>
</dbReference>
<evidence type="ECO:0000256" key="8">
    <source>
        <dbReference type="ARBA" id="ARBA00023128"/>
    </source>
</evidence>
<dbReference type="InterPro" id="IPR006094">
    <property type="entry name" value="Oxid_FAD_bind_N"/>
</dbReference>
<keyword evidence="7 11" id="KW-0560">Oxidoreductase</keyword>
<feature type="domain" description="FAD-binding PCMH-type" evidence="10">
    <location>
        <begin position="44"/>
        <end position="221"/>
    </location>
</feature>
<evidence type="ECO:0000259" key="10">
    <source>
        <dbReference type="PROSITE" id="PS51387"/>
    </source>
</evidence>
<dbReference type="FunFam" id="3.30.70.2740:FF:000001">
    <property type="entry name" value="D-lactate dehydrogenase mitochondrial"/>
    <property type="match status" value="1"/>
</dbReference>
<dbReference type="SUPFAM" id="SSF55103">
    <property type="entry name" value="FAD-linked oxidases, C-terminal domain"/>
    <property type="match status" value="1"/>
</dbReference>
<evidence type="ECO:0000256" key="3">
    <source>
        <dbReference type="ARBA" id="ARBA00008000"/>
    </source>
</evidence>
<name>A0A160TSN8_9ZZZZ</name>
<dbReference type="GO" id="GO:0005739">
    <property type="term" value="C:mitochondrion"/>
    <property type="evidence" value="ECO:0007669"/>
    <property type="project" value="UniProtKB-SubCell"/>
</dbReference>
<comment type="similarity">
    <text evidence="3">Belongs to the FAD-binding oxidoreductase/transferase type 4 family.</text>
</comment>
<dbReference type="GO" id="GO:0008720">
    <property type="term" value="F:D-lactate dehydrogenase (NAD+) activity"/>
    <property type="evidence" value="ECO:0007669"/>
    <property type="project" value="TreeGrafter"/>
</dbReference>
<comment type="subcellular location">
    <subcellularLocation>
        <location evidence="2">Mitochondrion</location>
    </subcellularLocation>
</comment>
<dbReference type="PANTHER" id="PTHR11748">
    <property type="entry name" value="D-LACTATE DEHYDROGENASE"/>
    <property type="match status" value="1"/>
</dbReference>
<keyword evidence="5" id="KW-0274">FAD</keyword>
<dbReference type="GO" id="GO:0071949">
    <property type="term" value="F:FAD binding"/>
    <property type="evidence" value="ECO:0007669"/>
    <property type="project" value="InterPro"/>
</dbReference>
<dbReference type="InterPro" id="IPR004113">
    <property type="entry name" value="FAD-bd_oxidored_4_C"/>
</dbReference>
<dbReference type="Pfam" id="PF01565">
    <property type="entry name" value="FAD_binding_4"/>
    <property type="match status" value="1"/>
</dbReference>
<evidence type="ECO:0000256" key="2">
    <source>
        <dbReference type="ARBA" id="ARBA00004173"/>
    </source>
</evidence>
<dbReference type="EMBL" id="CZRL01000084">
    <property type="protein sequence ID" value="CUS52581.1"/>
    <property type="molecule type" value="Genomic_DNA"/>
</dbReference>
<organism evidence="11">
    <name type="scientific">hydrothermal vent metagenome</name>
    <dbReference type="NCBI Taxonomy" id="652676"/>
    <lineage>
        <taxon>unclassified sequences</taxon>
        <taxon>metagenomes</taxon>
        <taxon>ecological metagenomes</taxon>
    </lineage>
</organism>
<gene>
    <name evidence="11" type="ORF">MGWOODY_XGa1077</name>
</gene>
<dbReference type="FunFam" id="3.30.465.10:FF:000014">
    <property type="entry name" value="D-lactate dehydrogenase (Cytochrome), putative"/>
    <property type="match status" value="1"/>
</dbReference>
<dbReference type="InterPro" id="IPR016169">
    <property type="entry name" value="FAD-bd_PCMH_sub2"/>
</dbReference>
<evidence type="ECO:0000256" key="4">
    <source>
        <dbReference type="ARBA" id="ARBA00022630"/>
    </source>
</evidence>
<dbReference type="InterPro" id="IPR036318">
    <property type="entry name" value="FAD-bd_PCMH-like_sf"/>
</dbReference>
<dbReference type="AlphaFoldDB" id="A0A160TSN8"/>
<reference evidence="11" key="1">
    <citation type="submission" date="2015-10" db="EMBL/GenBank/DDBJ databases">
        <authorList>
            <person name="Gilbert D.G."/>
        </authorList>
    </citation>
    <scope>NUCLEOTIDE SEQUENCE</scope>
</reference>
<dbReference type="Pfam" id="PF02913">
    <property type="entry name" value="FAD-oxidase_C"/>
    <property type="match status" value="1"/>
</dbReference>
<evidence type="ECO:0000256" key="1">
    <source>
        <dbReference type="ARBA" id="ARBA00001974"/>
    </source>
</evidence>
<dbReference type="PROSITE" id="PS51387">
    <property type="entry name" value="FAD_PCMH"/>
    <property type="match status" value="1"/>
</dbReference>
<dbReference type="Gene3D" id="1.10.45.10">
    <property type="entry name" value="Vanillyl-alcohol Oxidase, Chain A, domain 4"/>
    <property type="match status" value="1"/>
</dbReference>
<evidence type="ECO:0000256" key="7">
    <source>
        <dbReference type="ARBA" id="ARBA00023002"/>
    </source>
</evidence>
<keyword evidence="8" id="KW-0496">Mitochondrion</keyword>
<evidence type="ECO:0000256" key="6">
    <source>
        <dbReference type="ARBA" id="ARBA00022946"/>
    </source>
</evidence>
<comment type="cofactor">
    <cofactor evidence="1">
        <name>FAD</name>
        <dbReference type="ChEBI" id="CHEBI:57692"/>
    </cofactor>
</comment>
<dbReference type="Gene3D" id="3.30.70.2740">
    <property type="match status" value="1"/>
</dbReference>
<keyword evidence="4" id="KW-0285">Flavoprotein</keyword>
<dbReference type="FunFam" id="1.10.45.10:FF:000001">
    <property type="entry name" value="D-lactate dehydrogenase mitochondrial"/>
    <property type="match status" value="1"/>
</dbReference>
<dbReference type="InterPro" id="IPR016164">
    <property type="entry name" value="FAD-linked_Oxase-like_C"/>
</dbReference>
<proteinExistence type="inferred from homology"/>
<protein>
    <recommendedName>
        <fullName evidence="9">D-lactate dehydrogenase (cytochrome)</fullName>
        <ecNumber evidence="9">1.1.2.4</ecNumber>
    </recommendedName>
</protein>
<dbReference type="InterPro" id="IPR016166">
    <property type="entry name" value="FAD-bd_PCMH"/>
</dbReference>
<evidence type="ECO:0000256" key="9">
    <source>
        <dbReference type="ARBA" id="ARBA00038897"/>
    </source>
</evidence>
<keyword evidence="6" id="KW-0809">Transit peptide</keyword>
<accession>A0A160TSN8</accession>
<evidence type="ECO:0000313" key="11">
    <source>
        <dbReference type="EMBL" id="CUS52581.1"/>
    </source>
</evidence>
<dbReference type="EC" id="1.1.2.4" evidence="9"/>
<dbReference type="GO" id="GO:1903457">
    <property type="term" value="P:lactate catabolic process"/>
    <property type="evidence" value="ECO:0007669"/>
    <property type="project" value="TreeGrafter"/>
</dbReference>
<evidence type="ECO:0000256" key="5">
    <source>
        <dbReference type="ARBA" id="ARBA00022827"/>
    </source>
</evidence>
<dbReference type="GO" id="GO:0004458">
    <property type="term" value="F:D-lactate dehydrogenase (cytochrome) activity"/>
    <property type="evidence" value="ECO:0007669"/>
    <property type="project" value="UniProtKB-EC"/>
</dbReference>
<dbReference type="SUPFAM" id="SSF56176">
    <property type="entry name" value="FAD-binding/transporter-associated domain-like"/>
    <property type="match status" value="1"/>
</dbReference>
<dbReference type="InterPro" id="IPR016171">
    <property type="entry name" value="Vanillyl_alc_oxidase_C-sub2"/>
</dbReference>